<evidence type="ECO:0000259" key="4">
    <source>
        <dbReference type="PROSITE" id="PS50056"/>
    </source>
</evidence>
<evidence type="ECO:0000313" key="5">
    <source>
        <dbReference type="EMBL" id="MBD3325534.1"/>
    </source>
</evidence>
<dbReference type="EMBL" id="WJJP01000425">
    <property type="protein sequence ID" value="MBD3325534.1"/>
    <property type="molecule type" value="Genomic_DNA"/>
</dbReference>
<dbReference type="Gene3D" id="3.90.190.10">
    <property type="entry name" value="Protein tyrosine phosphatase superfamily"/>
    <property type="match status" value="1"/>
</dbReference>
<dbReference type="SUPFAM" id="SSF52799">
    <property type="entry name" value="(Phosphotyrosine protein) phosphatases II"/>
    <property type="match status" value="1"/>
</dbReference>
<name>A0A9D5JWP8_9BACT</name>
<dbReference type="GO" id="GO:0004721">
    <property type="term" value="F:phosphoprotein phosphatase activity"/>
    <property type="evidence" value="ECO:0007669"/>
    <property type="project" value="UniProtKB-KW"/>
</dbReference>
<dbReference type="PANTHER" id="PTHR10159">
    <property type="entry name" value="DUAL SPECIFICITY PROTEIN PHOSPHATASE"/>
    <property type="match status" value="1"/>
</dbReference>
<dbReference type="InterPro" id="IPR029021">
    <property type="entry name" value="Prot-tyrosine_phosphatase-like"/>
</dbReference>
<evidence type="ECO:0000259" key="3">
    <source>
        <dbReference type="PROSITE" id="PS50054"/>
    </source>
</evidence>
<dbReference type="PROSITE" id="PS50056">
    <property type="entry name" value="TYR_PHOSPHATASE_2"/>
    <property type="match status" value="1"/>
</dbReference>
<dbReference type="PROSITE" id="PS00383">
    <property type="entry name" value="TYR_PHOSPHATASE_1"/>
    <property type="match status" value="1"/>
</dbReference>
<dbReference type="PROSITE" id="PS50054">
    <property type="entry name" value="TYR_PHOSPHATASE_DUAL"/>
    <property type="match status" value="1"/>
</dbReference>
<evidence type="ECO:0000256" key="2">
    <source>
        <dbReference type="ARBA" id="ARBA00022912"/>
    </source>
</evidence>
<sequence>MTFLMECLAIGELADGESHPPVDAILNLSQFDYASPRIYKRIYFPDFEYMQDLSMIGQCTQFVREQIAQRHRVLVHCFAGISRSSTICTAYLYECGMSFAEALAFIQAKYPAAQPHEALMQSLYDWYKG</sequence>
<reference evidence="5" key="1">
    <citation type="submission" date="2019-11" db="EMBL/GenBank/DDBJ databases">
        <title>Microbial mats filling the niche in hypersaline microbial mats.</title>
        <authorList>
            <person name="Wong H.L."/>
            <person name="Macleod F.I."/>
            <person name="White R.A. III"/>
            <person name="Burns B.P."/>
        </authorList>
    </citation>
    <scope>NUCLEOTIDE SEQUENCE</scope>
    <source>
        <strain evidence="5">Rbin_158</strain>
    </source>
</reference>
<dbReference type="Pfam" id="PF00782">
    <property type="entry name" value="DSPc"/>
    <property type="match status" value="1"/>
</dbReference>
<evidence type="ECO:0000256" key="1">
    <source>
        <dbReference type="ARBA" id="ARBA00022801"/>
    </source>
</evidence>
<dbReference type="InterPro" id="IPR000387">
    <property type="entry name" value="Tyr_Pase_dom"/>
</dbReference>
<accession>A0A9D5JWP8</accession>
<dbReference type="SMART" id="SM00195">
    <property type="entry name" value="DSPc"/>
    <property type="match status" value="1"/>
</dbReference>
<dbReference type="InterPro" id="IPR000340">
    <property type="entry name" value="Dual-sp_phosphatase_cat-dom"/>
</dbReference>
<keyword evidence="1" id="KW-0378">Hydrolase</keyword>
<keyword evidence="2" id="KW-0904">Protein phosphatase</keyword>
<evidence type="ECO:0008006" key="7">
    <source>
        <dbReference type="Google" id="ProtNLM"/>
    </source>
</evidence>
<dbReference type="CDD" id="cd14498">
    <property type="entry name" value="DSP"/>
    <property type="match status" value="1"/>
</dbReference>
<dbReference type="InterPro" id="IPR020422">
    <property type="entry name" value="TYR_PHOSPHATASE_DUAL_dom"/>
</dbReference>
<dbReference type="AlphaFoldDB" id="A0A9D5JWP8"/>
<feature type="domain" description="Tyrosine specific protein phosphatases" evidence="4">
    <location>
        <begin position="53"/>
        <end position="111"/>
    </location>
</feature>
<proteinExistence type="predicted"/>
<gene>
    <name evidence="5" type="ORF">GF339_13165</name>
</gene>
<dbReference type="InterPro" id="IPR016130">
    <property type="entry name" value="Tyr_Pase_AS"/>
</dbReference>
<evidence type="ECO:0000313" key="6">
    <source>
        <dbReference type="Proteomes" id="UP000649604"/>
    </source>
</evidence>
<dbReference type="PANTHER" id="PTHR10159:SF519">
    <property type="entry name" value="DUAL SPECIFICITY PROTEIN PHOSPHATASE MPK3"/>
    <property type="match status" value="1"/>
</dbReference>
<dbReference type="Proteomes" id="UP000649604">
    <property type="component" value="Unassembled WGS sequence"/>
</dbReference>
<dbReference type="GO" id="GO:0005737">
    <property type="term" value="C:cytoplasm"/>
    <property type="evidence" value="ECO:0007669"/>
    <property type="project" value="TreeGrafter"/>
</dbReference>
<comment type="caution">
    <text evidence="5">The sequence shown here is derived from an EMBL/GenBank/DDBJ whole genome shotgun (WGS) entry which is preliminary data.</text>
</comment>
<feature type="domain" description="Tyrosine-protein phosphatase" evidence="3">
    <location>
        <begin position="1"/>
        <end position="129"/>
    </location>
</feature>
<protein>
    <recommendedName>
        <fullName evidence="7">Tyrosine specific protein phosphatases domain-containing protein</fullName>
    </recommendedName>
</protein>
<organism evidence="5 6">
    <name type="scientific">candidate division KSB3 bacterium</name>
    <dbReference type="NCBI Taxonomy" id="2044937"/>
    <lineage>
        <taxon>Bacteria</taxon>
        <taxon>candidate division KSB3</taxon>
    </lineage>
</organism>